<dbReference type="InterPro" id="IPR036866">
    <property type="entry name" value="RibonucZ/Hydroxyglut_hydro"/>
</dbReference>
<accession>A0A1Y0CUC3</accession>
<evidence type="ECO:0000313" key="2">
    <source>
        <dbReference type="EMBL" id="ART78951.1"/>
    </source>
</evidence>
<dbReference type="OrthoDB" id="2373347at2"/>
<dbReference type="PANTHER" id="PTHR36839:SF1">
    <property type="entry name" value="METALLO-BETA-LACTAMASE FAMILY PROTEIN (AFU_ORTHOLOGUE AFUA_5G12770)"/>
    <property type="match status" value="1"/>
</dbReference>
<evidence type="ECO:0000259" key="1">
    <source>
        <dbReference type="SMART" id="SM00849"/>
    </source>
</evidence>
<organism evidence="2 3">
    <name type="scientific">Oceanisphaera avium</name>
    <dbReference type="NCBI Taxonomy" id="1903694"/>
    <lineage>
        <taxon>Bacteria</taxon>
        <taxon>Pseudomonadati</taxon>
        <taxon>Pseudomonadota</taxon>
        <taxon>Gammaproteobacteria</taxon>
        <taxon>Aeromonadales</taxon>
        <taxon>Aeromonadaceae</taxon>
        <taxon>Oceanisphaera</taxon>
    </lineage>
</organism>
<keyword evidence="2" id="KW-0378">Hydrolase</keyword>
<dbReference type="AlphaFoldDB" id="A0A1Y0CUC3"/>
<dbReference type="EMBL" id="CP021376">
    <property type="protein sequence ID" value="ART78951.1"/>
    <property type="molecule type" value="Genomic_DNA"/>
</dbReference>
<evidence type="ECO:0000313" key="3">
    <source>
        <dbReference type="Proteomes" id="UP000243793"/>
    </source>
</evidence>
<keyword evidence="3" id="KW-1185">Reference proteome</keyword>
<gene>
    <name evidence="2" type="ORF">CBP12_01310</name>
</gene>
<reference evidence="3" key="1">
    <citation type="submission" date="2017-05" db="EMBL/GenBank/DDBJ databases">
        <authorList>
            <person name="Sung H."/>
        </authorList>
    </citation>
    <scope>NUCLEOTIDE SEQUENCE [LARGE SCALE GENOMIC DNA]</scope>
    <source>
        <strain evidence="3">AMac2203</strain>
    </source>
</reference>
<sequence>MSIYLCSTCGTSYPKSEQPPACCPICVDERQYVPSSGQEWTTIDKLLASHTNCWKLHEPHLFEIKTSPSFAIAQRAFLIQTPSGNILWDCISLLDPATEHIIQALGGLKAIAISHPHYYTTMQEWAQAFDAPVYLHEYDKEWVMREDKHLTFWQGDTLDLGDGLTLLRLGGHFPGGTVLHWPQGAAHKGVLMSGDIIQVAPDTRRVSFMWSYPNMLPLSGATVERMADTLIPWKFDRIYGAFDGKAVLCDAKGVIERSVKRYVELLKGYQD</sequence>
<dbReference type="SMART" id="SM00849">
    <property type="entry name" value="Lactamase_B"/>
    <property type="match status" value="1"/>
</dbReference>
<feature type="domain" description="Metallo-beta-lactamase" evidence="1">
    <location>
        <begin position="73"/>
        <end position="242"/>
    </location>
</feature>
<proteinExistence type="predicted"/>
<dbReference type="Proteomes" id="UP000243793">
    <property type="component" value="Chromosome"/>
</dbReference>
<dbReference type="KEGG" id="ocm:CBP12_01310"/>
<dbReference type="Gene3D" id="3.60.15.10">
    <property type="entry name" value="Ribonuclease Z/Hydroxyacylglutathione hydrolase-like"/>
    <property type="match status" value="1"/>
</dbReference>
<dbReference type="InterPro" id="IPR001279">
    <property type="entry name" value="Metallo-B-lactamas"/>
</dbReference>
<protein>
    <submittedName>
        <fullName evidence="2">MBL fold metallo-hydrolase</fullName>
    </submittedName>
</protein>
<dbReference type="GO" id="GO:0016787">
    <property type="term" value="F:hydrolase activity"/>
    <property type="evidence" value="ECO:0007669"/>
    <property type="project" value="UniProtKB-KW"/>
</dbReference>
<dbReference type="PANTHER" id="PTHR36839">
    <property type="entry name" value="METALLO-BETA-LACTAMASE FAMILY PROTEIN (AFU_ORTHOLOGUE AFUA_5G12770)"/>
    <property type="match status" value="1"/>
</dbReference>
<dbReference type="RefSeq" id="WP_086962220.1">
    <property type="nucleotide sequence ID" value="NZ_CP021376.1"/>
</dbReference>
<dbReference type="SUPFAM" id="SSF56281">
    <property type="entry name" value="Metallo-hydrolase/oxidoreductase"/>
    <property type="match status" value="1"/>
</dbReference>
<name>A0A1Y0CUC3_9GAMM</name>